<protein>
    <recommendedName>
        <fullName evidence="3">Phorbol-ester/DAG-type domain-containing protein</fullName>
    </recommendedName>
</protein>
<dbReference type="Pfam" id="PF00130">
    <property type="entry name" value="C1_1"/>
    <property type="match status" value="1"/>
</dbReference>
<dbReference type="OrthoDB" id="6369273at2759"/>
<evidence type="ECO:0000313" key="4">
    <source>
        <dbReference type="EMBL" id="CAD7248898.1"/>
    </source>
</evidence>
<dbReference type="AlphaFoldDB" id="A0A7R8XFW4"/>
<proteinExistence type="predicted"/>
<organism evidence="4">
    <name type="scientific">Darwinula stevensoni</name>
    <dbReference type="NCBI Taxonomy" id="69355"/>
    <lineage>
        <taxon>Eukaryota</taxon>
        <taxon>Metazoa</taxon>
        <taxon>Ecdysozoa</taxon>
        <taxon>Arthropoda</taxon>
        <taxon>Crustacea</taxon>
        <taxon>Oligostraca</taxon>
        <taxon>Ostracoda</taxon>
        <taxon>Podocopa</taxon>
        <taxon>Podocopida</taxon>
        <taxon>Darwinulocopina</taxon>
        <taxon>Darwinuloidea</taxon>
        <taxon>Darwinulidae</taxon>
        <taxon>Darwinula</taxon>
    </lineage>
</organism>
<dbReference type="PROSITE" id="PS50081">
    <property type="entry name" value="ZF_DAG_PE_2"/>
    <property type="match status" value="1"/>
</dbReference>
<dbReference type="SUPFAM" id="SSF57889">
    <property type="entry name" value="Cysteine-rich domain"/>
    <property type="match status" value="1"/>
</dbReference>
<evidence type="ECO:0000256" key="1">
    <source>
        <dbReference type="ARBA" id="ARBA00022723"/>
    </source>
</evidence>
<evidence type="ECO:0000313" key="5">
    <source>
        <dbReference type="Proteomes" id="UP000677054"/>
    </source>
</evidence>
<dbReference type="Gene3D" id="3.30.60.20">
    <property type="match status" value="1"/>
</dbReference>
<dbReference type="EMBL" id="LR901567">
    <property type="protein sequence ID" value="CAD7248898.1"/>
    <property type="molecule type" value="Genomic_DNA"/>
</dbReference>
<name>A0A7R8XFW4_9CRUS</name>
<keyword evidence="1" id="KW-0479">Metal-binding</keyword>
<evidence type="ECO:0000256" key="2">
    <source>
        <dbReference type="ARBA" id="ARBA00022833"/>
    </source>
</evidence>
<evidence type="ECO:0000259" key="3">
    <source>
        <dbReference type="PROSITE" id="PS50081"/>
    </source>
</evidence>
<dbReference type="EMBL" id="CAJPEV010002050">
    <property type="protein sequence ID" value="CAG0895445.1"/>
    <property type="molecule type" value="Genomic_DNA"/>
</dbReference>
<dbReference type="GO" id="GO:0046872">
    <property type="term" value="F:metal ion binding"/>
    <property type="evidence" value="ECO:0007669"/>
    <property type="project" value="UniProtKB-KW"/>
</dbReference>
<sequence>MSPTFCDHCGSMLYGIFRQGLKCQGVYASDVIVLRASTGSWDVTQPGLLV</sequence>
<dbReference type="Proteomes" id="UP000677054">
    <property type="component" value="Unassembled WGS sequence"/>
</dbReference>
<gene>
    <name evidence="4" type="ORF">DSTB1V02_LOCUS8705</name>
</gene>
<feature type="domain" description="Phorbol-ester/DAG-type" evidence="3">
    <location>
        <begin position="1"/>
        <end position="24"/>
    </location>
</feature>
<dbReference type="InterPro" id="IPR046349">
    <property type="entry name" value="C1-like_sf"/>
</dbReference>
<reference evidence="4" key="1">
    <citation type="submission" date="2020-11" db="EMBL/GenBank/DDBJ databases">
        <authorList>
            <person name="Tran Van P."/>
        </authorList>
    </citation>
    <scope>NUCLEOTIDE SEQUENCE</scope>
</reference>
<accession>A0A7R8XFW4</accession>
<dbReference type="InterPro" id="IPR002219">
    <property type="entry name" value="PKC_DAG/PE"/>
</dbReference>
<keyword evidence="2" id="KW-0862">Zinc</keyword>
<keyword evidence="5" id="KW-1185">Reference proteome</keyword>